<dbReference type="InterPro" id="IPR019931">
    <property type="entry name" value="LPXTG_anchor"/>
</dbReference>
<evidence type="ECO:0000256" key="5">
    <source>
        <dbReference type="SAM" id="MobiDB-lite"/>
    </source>
</evidence>
<feature type="compositionally biased region" description="Basic and acidic residues" evidence="5">
    <location>
        <begin position="444"/>
        <end position="455"/>
    </location>
</feature>
<proteinExistence type="predicted"/>
<dbReference type="Pfam" id="PF17961">
    <property type="entry name" value="Big_8"/>
    <property type="match status" value="1"/>
</dbReference>
<dbReference type="InterPro" id="IPR011252">
    <property type="entry name" value="Fibrogen-bd_dom1"/>
</dbReference>
<keyword evidence="4" id="KW-0732">Signal</keyword>
<evidence type="ECO:0000256" key="4">
    <source>
        <dbReference type="ARBA" id="ARBA00022729"/>
    </source>
</evidence>
<dbReference type="SUPFAM" id="SSF49401">
    <property type="entry name" value="Bacterial adhesins"/>
    <property type="match status" value="2"/>
</dbReference>
<feature type="domain" description="Gram-positive cocci surface proteins LPxTG" evidence="7">
    <location>
        <begin position="451"/>
        <end position="483"/>
    </location>
</feature>
<dbReference type="InterPro" id="IPR008966">
    <property type="entry name" value="Adhesion_dom_sf"/>
</dbReference>
<reference evidence="8" key="1">
    <citation type="journal article" date="2021" name="Proc. Natl. Acad. Sci. U.S.A.">
        <title>A Catalog of Tens of Thousands of Viruses from Human Metagenomes Reveals Hidden Associations with Chronic Diseases.</title>
        <authorList>
            <person name="Tisza M.J."/>
            <person name="Buck C.B."/>
        </authorList>
    </citation>
    <scope>NUCLEOTIDE SEQUENCE</scope>
    <source>
        <strain evidence="8">CtK0l2</strain>
    </source>
</reference>
<keyword evidence="6" id="KW-1133">Transmembrane helix</keyword>
<dbReference type="InterPro" id="IPR008456">
    <property type="entry name" value="Collagen-bd_dom"/>
</dbReference>
<evidence type="ECO:0000256" key="3">
    <source>
        <dbReference type="ARBA" id="ARBA00022525"/>
    </source>
</evidence>
<dbReference type="NCBIfam" id="NF043031">
    <property type="entry name" value="SIALI-17"/>
    <property type="match status" value="3"/>
</dbReference>
<evidence type="ECO:0000256" key="2">
    <source>
        <dbReference type="ARBA" id="ARBA00022512"/>
    </source>
</evidence>
<evidence type="ECO:0000313" key="8">
    <source>
        <dbReference type="EMBL" id="DAD94720.1"/>
    </source>
</evidence>
<evidence type="ECO:0000256" key="1">
    <source>
        <dbReference type="ARBA" id="ARBA00004168"/>
    </source>
</evidence>
<evidence type="ECO:0000259" key="7">
    <source>
        <dbReference type="PROSITE" id="PS50847"/>
    </source>
</evidence>
<accession>A0A8S5NKH6</accession>
<dbReference type="Pfam" id="PF05737">
    <property type="entry name" value="Collagen_bind"/>
    <property type="match status" value="1"/>
</dbReference>
<keyword evidence="2" id="KW-0134">Cell wall</keyword>
<dbReference type="NCBIfam" id="TIGR01167">
    <property type="entry name" value="LPXTG_anchor"/>
    <property type="match status" value="1"/>
</dbReference>
<feature type="region of interest" description="Disordered" evidence="5">
    <location>
        <begin position="421"/>
        <end position="455"/>
    </location>
</feature>
<dbReference type="InterPro" id="IPR041171">
    <property type="entry name" value="SDR_Ig"/>
</dbReference>
<dbReference type="PROSITE" id="PS50847">
    <property type="entry name" value="GRAM_POS_ANCHORING"/>
    <property type="match status" value="1"/>
</dbReference>
<dbReference type="GO" id="GO:0007155">
    <property type="term" value="P:cell adhesion"/>
    <property type="evidence" value="ECO:0007669"/>
    <property type="project" value="InterPro"/>
</dbReference>
<sequence>MNKMKFTASMIVLAGLLVAPNVLASEVAKEGTQIKVTEPEIAYSSEAAETYVNKDLTYHTEIPDEVEINEGDTLTYTLPEQLQWTTTQEFDVTSPEGNVVGRAVASNETQSVTTTFNSYFSEHPLDKSFDMTLKTMWKKEVVTEREKYDLNFNGTIVKQAEVKPQTPANSQEIVAKWGWQDKDDPSIVQWGGRVNFVKHHLTDVNVSDTWDDNNEYVEGSMRIFELSSAEPWVGIREIPLSEVNVQFYKNGFKFSIPDVTNIISVEYKTRLKNKLQNPVNVLSFTAMGQEYSFEREITVANATGSAKGKVRPFTYDVPPAPMYDIPEFEGGVVPNDPPVLDKPELNIDDIEQTPPAPIFELPEWQGGTTPLDPPTMDKPEWNGGVVPNDPPVLDIPEINIDDVPVLPPAPVHELPELEIPDVPTEEPKTPPTQGELPPASAEVKSQDKKVLPKTGTTDDLKFLAIGVLVGVVTSLLVALSKRK</sequence>
<organism evidence="8">
    <name type="scientific">Siphoviridae sp. ctK0l2</name>
    <dbReference type="NCBI Taxonomy" id="2826243"/>
    <lineage>
        <taxon>Viruses</taxon>
        <taxon>Duplodnaviria</taxon>
        <taxon>Heunggongvirae</taxon>
        <taxon>Uroviricota</taxon>
        <taxon>Caudoviricetes</taxon>
    </lineage>
</organism>
<feature type="transmembrane region" description="Helical" evidence="6">
    <location>
        <begin position="460"/>
        <end position="479"/>
    </location>
</feature>
<dbReference type="EMBL" id="BK015181">
    <property type="protein sequence ID" value="DAD94720.1"/>
    <property type="molecule type" value="Genomic_DNA"/>
</dbReference>
<keyword evidence="6" id="KW-0812">Transmembrane</keyword>
<dbReference type="Gene3D" id="2.60.40.740">
    <property type="match status" value="1"/>
</dbReference>
<dbReference type="InterPro" id="IPR049964">
    <property type="entry name" value="NanA_rpt"/>
</dbReference>
<comment type="subcellular location">
    <subcellularLocation>
        <location evidence="1">Secreted</location>
        <location evidence="1">Cell wall</location>
        <topology evidence="1">Peptidoglycan-anchor</topology>
    </subcellularLocation>
</comment>
<name>A0A8S5NKH6_9CAUD</name>
<dbReference type="Pfam" id="PF00746">
    <property type="entry name" value="Gram_pos_anchor"/>
    <property type="match status" value="1"/>
</dbReference>
<keyword evidence="3" id="KW-0964">Secreted</keyword>
<dbReference type="GO" id="GO:0005518">
    <property type="term" value="F:collagen binding"/>
    <property type="evidence" value="ECO:0007669"/>
    <property type="project" value="InterPro"/>
</dbReference>
<dbReference type="Gene3D" id="2.60.40.1280">
    <property type="match status" value="1"/>
</dbReference>
<protein>
    <submittedName>
        <fullName evidence="8">Putative outer membrane protein</fullName>
    </submittedName>
</protein>
<keyword evidence="6" id="KW-0472">Membrane</keyword>
<evidence type="ECO:0000256" key="6">
    <source>
        <dbReference type="SAM" id="Phobius"/>
    </source>
</evidence>